<evidence type="ECO:0000259" key="8">
    <source>
        <dbReference type="Pfam" id="PF00576"/>
    </source>
</evidence>
<dbReference type="Pfam" id="PF00576">
    <property type="entry name" value="Transthyretin"/>
    <property type="match status" value="1"/>
</dbReference>
<reference evidence="9" key="1">
    <citation type="submission" date="2018-03" db="EMBL/GenBank/DDBJ databases">
        <authorList>
            <person name="Guldener U."/>
        </authorList>
    </citation>
    <scope>NUCLEOTIDE SEQUENCE</scope>
</reference>
<evidence type="ECO:0000313" key="10">
    <source>
        <dbReference type="Proteomes" id="UP001187682"/>
    </source>
</evidence>
<gene>
    <name evidence="9" type="ORF">DNG_00825</name>
</gene>
<keyword evidence="5 7" id="KW-0659">Purine metabolism</keyword>
<evidence type="ECO:0000256" key="4">
    <source>
        <dbReference type="ARBA" id="ARBA00011881"/>
    </source>
</evidence>
<dbReference type="CDD" id="cd05822">
    <property type="entry name" value="TLP_HIUase"/>
    <property type="match status" value="1"/>
</dbReference>
<dbReference type="InterPro" id="IPR023416">
    <property type="entry name" value="Transthyretin/HIU_hydrolase_d"/>
</dbReference>
<evidence type="ECO:0000256" key="1">
    <source>
        <dbReference type="ARBA" id="ARBA00001043"/>
    </source>
</evidence>
<dbReference type="InterPro" id="IPR023418">
    <property type="entry name" value="Thyroxine_BS"/>
</dbReference>
<feature type="domain" description="Transthyretin/hydroxyisourate hydrolase" evidence="8">
    <location>
        <begin position="7"/>
        <end position="131"/>
    </location>
</feature>
<comment type="catalytic activity">
    <reaction evidence="1 7">
        <text>5-hydroxyisourate + H2O = 5-hydroxy-2-oxo-4-ureido-2,5-dihydro-1H-imidazole-5-carboxylate + H(+)</text>
        <dbReference type="Rhea" id="RHEA:23736"/>
        <dbReference type="ChEBI" id="CHEBI:15377"/>
        <dbReference type="ChEBI" id="CHEBI:15378"/>
        <dbReference type="ChEBI" id="CHEBI:18072"/>
        <dbReference type="ChEBI" id="CHEBI:58639"/>
        <dbReference type="EC" id="3.5.2.17"/>
    </reaction>
</comment>
<dbReference type="PANTHER" id="PTHR10395">
    <property type="entry name" value="URICASE AND TRANSTHYRETIN-RELATED"/>
    <property type="match status" value="1"/>
</dbReference>
<comment type="function">
    <text evidence="2">Catalyzes the hydrolysis of 5-hydroxyisourate (HIU) to 2-oxo-4-hydroxy-4-carboxy-5-ureidoimidazoline (OHCU).</text>
</comment>
<dbReference type="NCBIfam" id="TIGR02962">
    <property type="entry name" value="hdxy_isourate"/>
    <property type="match status" value="1"/>
</dbReference>
<dbReference type="SUPFAM" id="SSF49472">
    <property type="entry name" value="Transthyretin (synonym: prealbumin)"/>
    <property type="match status" value="1"/>
</dbReference>
<evidence type="ECO:0000256" key="3">
    <source>
        <dbReference type="ARBA" id="ARBA00009850"/>
    </source>
</evidence>
<evidence type="ECO:0000256" key="6">
    <source>
        <dbReference type="ARBA" id="ARBA00022801"/>
    </source>
</evidence>
<dbReference type="AlphaFoldDB" id="A0AAE8MQL6"/>
<dbReference type="Proteomes" id="UP001187682">
    <property type="component" value="Unassembled WGS sequence"/>
</dbReference>
<dbReference type="Gene3D" id="2.60.40.180">
    <property type="entry name" value="Transthyretin/hydroxyisourate hydrolase domain"/>
    <property type="match status" value="1"/>
</dbReference>
<evidence type="ECO:0000256" key="7">
    <source>
        <dbReference type="RuleBase" id="RU361270"/>
    </source>
</evidence>
<dbReference type="InterPro" id="IPR036817">
    <property type="entry name" value="Transthyretin/HIU_hydrolase_sf"/>
</dbReference>
<comment type="caution">
    <text evidence="9">The sequence shown here is derived from an EMBL/GenBank/DDBJ whole genome shotgun (WGS) entry which is preliminary data.</text>
</comment>
<keyword evidence="6 7" id="KW-0378">Hydrolase</keyword>
<evidence type="ECO:0000313" key="9">
    <source>
        <dbReference type="EMBL" id="SPN97311.1"/>
    </source>
</evidence>
<dbReference type="EMBL" id="ONZQ02000001">
    <property type="protein sequence ID" value="SPN97311.1"/>
    <property type="molecule type" value="Genomic_DNA"/>
</dbReference>
<comment type="similarity">
    <text evidence="3 7">Belongs to the transthyretin family. 5-hydroxyisourate hydrolase subfamily.</text>
</comment>
<dbReference type="GO" id="GO:0033971">
    <property type="term" value="F:hydroxyisourate hydrolase activity"/>
    <property type="evidence" value="ECO:0007669"/>
    <property type="project" value="UniProtKB-EC"/>
</dbReference>
<keyword evidence="10" id="KW-1185">Reference proteome</keyword>
<protein>
    <recommendedName>
        <fullName evidence="7">5-hydroxyisourate hydrolase</fullName>
        <shortName evidence="7">HIU hydrolase</shortName>
        <shortName evidence="7">HIUHase</shortName>
        <ecNumber evidence="7">3.5.2.17</ecNumber>
    </recommendedName>
</protein>
<sequence>MATKDRITCHVLNTQTGRPAASVQVRLESLSTSTPRTFESRTDDDGRVKAWLPYSGARSSGEVPLYTLDDVIAELDDGGKGSRWVLTFDTGAYFGEGNTFFPEVAVTFTMGEGHHHVPLLLAPYSYTTYRGS</sequence>
<comment type="subunit">
    <text evidence="4 7">Homotetramer.</text>
</comment>
<evidence type="ECO:0000256" key="5">
    <source>
        <dbReference type="ARBA" id="ARBA00022631"/>
    </source>
</evidence>
<name>A0AAE8MQL6_9PEZI</name>
<evidence type="ECO:0000256" key="2">
    <source>
        <dbReference type="ARBA" id="ARBA00002704"/>
    </source>
</evidence>
<dbReference type="PANTHER" id="PTHR10395:SF7">
    <property type="entry name" value="5-HYDROXYISOURATE HYDROLASE"/>
    <property type="match status" value="1"/>
</dbReference>
<dbReference type="PROSITE" id="PS00768">
    <property type="entry name" value="TRANSTHYRETIN_1"/>
    <property type="match status" value="1"/>
</dbReference>
<dbReference type="GO" id="GO:0006144">
    <property type="term" value="P:purine nucleobase metabolic process"/>
    <property type="evidence" value="ECO:0007669"/>
    <property type="project" value="UniProtKB-KW"/>
</dbReference>
<accession>A0AAE8MQL6</accession>
<proteinExistence type="inferred from homology"/>
<organism evidence="9 10">
    <name type="scientific">Cephalotrichum gorgonifer</name>
    <dbReference type="NCBI Taxonomy" id="2041049"/>
    <lineage>
        <taxon>Eukaryota</taxon>
        <taxon>Fungi</taxon>
        <taxon>Dikarya</taxon>
        <taxon>Ascomycota</taxon>
        <taxon>Pezizomycotina</taxon>
        <taxon>Sordariomycetes</taxon>
        <taxon>Hypocreomycetidae</taxon>
        <taxon>Microascales</taxon>
        <taxon>Microascaceae</taxon>
        <taxon>Cephalotrichum</taxon>
    </lineage>
</organism>
<dbReference type="EC" id="3.5.2.17" evidence="7"/>
<dbReference type="InterPro" id="IPR014306">
    <property type="entry name" value="Hydroxyisourate_hydrolase"/>
</dbReference>